<sequence>MTCPFSARRTLSRCAPSLLALSCWAGAASADVIASDPDTVLKALRAEGLAATMETDDLGDPKIVTHLTGKSNTEFSVLFYGCTDNTDCSSIQFYVAYDMPDPVTALKMNQWNREWLFTKATLDDEGDPGLEMDVILADPGVDDKLFATTVDLWRQSIDAFEDFIDW</sequence>
<proteinExistence type="predicted"/>
<feature type="chain" id="PRO_5034824321" evidence="1">
    <location>
        <begin position="31"/>
        <end position="166"/>
    </location>
</feature>
<dbReference type="AlphaFoldDB" id="A0A8E2VJK8"/>
<dbReference type="CDD" id="cd17511">
    <property type="entry name" value="YbjN_AmyR-like"/>
    <property type="match status" value="1"/>
</dbReference>
<keyword evidence="3" id="KW-1185">Reference proteome</keyword>
<evidence type="ECO:0000313" key="3">
    <source>
        <dbReference type="Proteomes" id="UP000244037"/>
    </source>
</evidence>
<protein>
    <submittedName>
        <fullName evidence="2">Putative sensory transduction regulator</fullName>
    </submittedName>
</protein>
<name>A0A8E2VJK8_9RHOB</name>
<dbReference type="Pfam" id="PF10722">
    <property type="entry name" value="YbjN"/>
    <property type="match status" value="1"/>
</dbReference>
<gene>
    <name evidence="2" type="ORF">C8N38_108155</name>
</gene>
<comment type="caution">
    <text evidence="2">The sequence shown here is derived from an EMBL/GenBank/DDBJ whole genome shotgun (WGS) entry which is preliminary data.</text>
</comment>
<accession>A0A8E2VJK8</accession>
<dbReference type="InterPro" id="IPR019660">
    <property type="entry name" value="Put_sensory_transdc_reg_YbjN"/>
</dbReference>
<evidence type="ECO:0000256" key="1">
    <source>
        <dbReference type="SAM" id="SignalP"/>
    </source>
</evidence>
<reference evidence="2 3" key="1">
    <citation type="submission" date="2018-04" db="EMBL/GenBank/DDBJ databases">
        <title>Genomic Encyclopedia of Archaeal and Bacterial Type Strains, Phase II (KMG-II): from individual species to whole genera.</title>
        <authorList>
            <person name="Goeker M."/>
        </authorList>
    </citation>
    <scope>NUCLEOTIDE SEQUENCE [LARGE SCALE GENOMIC DNA]</scope>
    <source>
        <strain evidence="2 3">DSM 19783</strain>
    </source>
</reference>
<organism evidence="2 3">
    <name type="scientific">Rhodovulum kholense</name>
    <dbReference type="NCBI Taxonomy" id="453584"/>
    <lineage>
        <taxon>Bacteria</taxon>
        <taxon>Pseudomonadati</taxon>
        <taxon>Pseudomonadota</taxon>
        <taxon>Alphaproteobacteria</taxon>
        <taxon>Rhodobacterales</taxon>
        <taxon>Paracoccaceae</taxon>
        <taxon>Rhodovulum</taxon>
    </lineage>
</organism>
<feature type="signal peptide" evidence="1">
    <location>
        <begin position="1"/>
        <end position="30"/>
    </location>
</feature>
<dbReference type="Proteomes" id="UP000244037">
    <property type="component" value="Unassembled WGS sequence"/>
</dbReference>
<keyword evidence="1" id="KW-0732">Signal</keyword>
<evidence type="ECO:0000313" key="2">
    <source>
        <dbReference type="EMBL" id="PTW48402.1"/>
    </source>
</evidence>
<dbReference type="EMBL" id="QAYC01000008">
    <property type="protein sequence ID" value="PTW48402.1"/>
    <property type="molecule type" value="Genomic_DNA"/>
</dbReference>